<dbReference type="Gene3D" id="3.40.190.10">
    <property type="entry name" value="Periplasmic binding protein-like II"/>
    <property type="match status" value="2"/>
</dbReference>
<gene>
    <name evidence="4" type="primary">ehuB</name>
    <name evidence="4" type="ORF">C0Z10_00965</name>
</gene>
<dbReference type="InterPro" id="IPR001638">
    <property type="entry name" value="Solute-binding_3/MltF_N"/>
</dbReference>
<dbReference type="Proteomes" id="UP000285875">
    <property type="component" value="Chromosome"/>
</dbReference>
<dbReference type="GO" id="GO:0033294">
    <property type="term" value="F:ectoine binding"/>
    <property type="evidence" value="ECO:0007669"/>
    <property type="project" value="InterPro"/>
</dbReference>
<feature type="domain" description="Solute-binding protein family 3/N-terminal" evidence="3">
    <location>
        <begin position="59"/>
        <end position="285"/>
    </location>
</feature>
<dbReference type="PANTHER" id="PTHR35936:SF17">
    <property type="entry name" value="ARGININE-BINDING EXTRACELLULAR PROTEIN ARTP"/>
    <property type="match status" value="1"/>
</dbReference>
<dbReference type="PANTHER" id="PTHR35936">
    <property type="entry name" value="MEMBRANE-BOUND LYTIC MUREIN TRANSGLYCOSYLASE F"/>
    <property type="match status" value="1"/>
</dbReference>
<dbReference type="Pfam" id="PF00497">
    <property type="entry name" value="SBP_bac_3"/>
    <property type="match status" value="1"/>
</dbReference>
<evidence type="ECO:0000256" key="2">
    <source>
        <dbReference type="SAM" id="SignalP"/>
    </source>
</evidence>
<dbReference type="RefSeq" id="WP_097798160.1">
    <property type="nucleotide sequence ID" value="NZ_CP025570.1"/>
</dbReference>
<dbReference type="SMART" id="SM00062">
    <property type="entry name" value="PBPb"/>
    <property type="match status" value="1"/>
</dbReference>
<dbReference type="NCBIfam" id="TIGR02995">
    <property type="entry name" value="ectoine_ehuB"/>
    <property type="match status" value="1"/>
</dbReference>
<keyword evidence="1 2" id="KW-0732">Signal</keyword>
<evidence type="ECO:0000313" key="4">
    <source>
        <dbReference type="EMBL" id="AZZ38555.1"/>
    </source>
</evidence>
<reference evidence="5" key="1">
    <citation type="submission" date="2017-12" db="EMBL/GenBank/DDBJ databases">
        <title>Whole genome sequencing of Acidipropionibacterium jensenii strains JS279 and JS280.</title>
        <authorList>
            <person name="Deptula P."/>
            <person name="Laine P."/>
            <person name="Smolander O.-P."/>
            <person name="Paulin L."/>
            <person name="Auvinen P."/>
            <person name="Varmanen P."/>
        </authorList>
    </citation>
    <scope>NUCLEOTIDE SEQUENCE [LARGE SCALE GENOMIC DNA]</scope>
    <source>
        <strain evidence="5">JS280</strain>
    </source>
</reference>
<dbReference type="EMBL" id="CP025570">
    <property type="protein sequence ID" value="AZZ38555.1"/>
    <property type="molecule type" value="Genomic_DNA"/>
</dbReference>
<accession>A0A3T0RWI8</accession>
<sequence length="301" mass="30975">MLHTSKRAILATRLTAAATGLVVLAGMSACSTTGKAPTSAASPSSGGGLTVDKAKQTGSLNIAIGNEPPYTKIDGSGAVTGAEPDVVRAVAQRMGIKTVKGTVTPYDSMIPGLKAGRWDVVAAGLFMKQSRCSQVIYTSPVIVSTESFGVAPGNPKKILTVADVIKNPKIKVAVLKGSFEEGILDGAKAADGQKVLVGDAQTGVETVKSGRADAFLLPTLSLKSLKESAGGIDVTAPIPDAPKTGSGAAFATTSKPFADAYNAELEKFKKTPEFDQILKKWGFDPDAARHATVTELCKNKG</sequence>
<proteinExistence type="predicted"/>
<dbReference type="SUPFAM" id="SSF53850">
    <property type="entry name" value="Periplasmic binding protein-like II"/>
    <property type="match status" value="1"/>
</dbReference>
<evidence type="ECO:0000259" key="3">
    <source>
        <dbReference type="SMART" id="SM00062"/>
    </source>
</evidence>
<dbReference type="AlphaFoldDB" id="A0A3T0RWI8"/>
<organism evidence="4 5">
    <name type="scientific">Acidipropionibacterium jensenii</name>
    <dbReference type="NCBI Taxonomy" id="1749"/>
    <lineage>
        <taxon>Bacteria</taxon>
        <taxon>Bacillati</taxon>
        <taxon>Actinomycetota</taxon>
        <taxon>Actinomycetes</taxon>
        <taxon>Propionibacteriales</taxon>
        <taxon>Propionibacteriaceae</taxon>
        <taxon>Acidipropionibacterium</taxon>
    </lineage>
</organism>
<feature type="signal peptide" evidence="2">
    <location>
        <begin position="1"/>
        <end position="25"/>
    </location>
</feature>
<dbReference type="KEGG" id="aji:C0Z10_00965"/>
<feature type="chain" id="PRO_5038786286" evidence="2">
    <location>
        <begin position="26"/>
        <end position="301"/>
    </location>
</feature>
<dbReference type="InterPro" id="IPR014337">
    <property type="entry name" value="Ectoine_EhuB"/>
</dbReference>
<evidence type="ECO:0000313" key="5">
    <source>
        <dbReference type="Proteomes" id="UP000285875"/>
    </source>
</evidence>
<evidence type="ECO:0000256" key="1">
    <source>
        <dbReference type="ARBA" id="ARBA00022729"/>
    </source>
</evidence>
<protein>
    <submittedName>
        <fullName evidence="4">Ectoine/hydroxyectoine ABC transporter substrate-binding protein EhuB</fullName>
    </submittedName>
</protein>
<dbReference type="PROSITE" id="PS51257">
    <property type="entry name" value="PROKAR_LIPOPROTEIN"/>
    <property type="match status" value="1"/>
</dbReference>
<dbReference type="GO" id="GO:0051470">
    <property type="term" value="P:ectoine transmembrane transport"/>
    <property type="evidence" value="ECO:0007669"/>
    <property type="project" value="InterPro"/>
</dbReference>
<name>A0A3T0RWI8_9ACTN</name>